<evidence type="ECO:0000313" key="4">
    <source>
        <dbReference type="EnsemblMetazoa" id="XP_019756416.1"/>
    </source>
</evidence>
<dbReference type="OMA" id="WIAMAFY"/>
<dbReference type="HOGENOM" id="CLU_1246511_0_0_1"/>
<keyword evidence="1" id="KW-0812">Transmembrane</keyword>
<keyword evidence="5" id="KW-1185">Reference proteome</keyword>
<evidence type="ECO:0000313" key="3">
    <source>
        <dbReference type="EMBL" id="ERL90309.1"/>
    </source>
</evidence>
<keyword evidence="1" id="KW-0472">Membrane</keyword>
<feature type="transmembrane region" description="Helical" evidence="1">
    <location>
        <begin position="12"/>
        <end position="37"/>
    </location>
</feature>
<sequence>MSDLYEKVICHPIFPTVVAALSYTVLAITSAAALYLYFTEIAANDFWHWQLVSYIIMLANGITGFSEFFDEESFLPLRDLLDYCQLALVLPCYAAQMWIKTDMGPPEISAVHAGLGIIATIIYVTTELRRQDLCDLAVFANAVSLFVVGALTMNLFTIIATSVLVAGYYVYKRPDDQCCMAPQDKFNFVMAVFAILSLASFDDNVTRNVQDTLQSIVGAAAN</sequence>
<reference evidence="4" key="2">
    <citation type="submission" date="2024-08" db="UniProtKB">
        <authorList>
            <consortium name="EnsemblMetazoa"/>
        </authorList>
    </citation>
    <scope>IDENTIFICATION</scope>
</reference>
<dbReference type="OrthoDB" id="6745314at2759"/>
<feature type="transmembrane region" description="Helical" evidence="1">
    <location>
        <begin position="138"/>
        <end position="171"/>
    </location>
</feature>
<evidence type="ECO:0000313" key="6">
    <source>
        <dbReference type="Proteomes" id="UP000030742"/>
    </source>
</evidence>
<evidence type="ECO:0000313" key="5">
    <source>
        <dbReference type="Proteomes" id="UP000019118"/>
    </source>
</evidence>
<feature type="transmembrane region" description="Helical" evidence="1">
    <location>
        <begin position="110"/>
        <end position="126"/>
    </location>
</feature>
<dbReference type="EMBL" id="KB740731">
    <property type="protein sequence ID" value="ENN79287.1"/>
    <property type="molecule type" value="Genomic_DNA"/>
</dbReference>
<keyword evidence="1" id="KW-1133">Transmembrane helix</keyword>
<gene>
    <name evidence="4" type="primary">109535045</name>
    <name evidence="3" type="ORF">D910_07660</name>
    <name evidence="2" type="ORF">YQE_04263</name>
</gene>
<dbReference type="AlphaFoldDB" id="N6UKS5"/>
<name>N6UKS5_DENPD</name>
<evidence type="ECO:0008006" key="7">
    <source>
        <dbReference type="Google" id="ProtNLM"/>
    </source>
</evidence>
<dbReference type="KEGG" id="dpa:109535045"/>
<dbReference type="Proteomes" id="UP000030742">
    <property type="component" value="Unassembled WGS sequence"/>
</dbReference>
<evidence type="ECO:0000313" key="2">
    <source>
        <dbReference type="EMBL" id="ENN79287.1"/>
    </source>
</evidence>
<evidence type="ECO:0000256" key="1">
    <source>
        <dbReference type="SAM" id="Phobius"/>
    </source>
</evidence>
<proteinExistence type="predicted"/>
<dbReference type="Proteomes" id="UP000019118">
    <property type="component" value="Unassembled WGS sequence"/>
</dbReference>
<feature type="non-terminal residue" evidence="2">
    <location>
        <position position="1"/>
    </location>
</feature>
<dbReference type="EMBL" id="KB632226">
    <property type="protein sequence ID" value="ERL90309.1"/>
    <property type="molecule type" value="Genomic_DNA"/>
</dbReference>
<reference evidence="5 6" key="1">
    <citation type="journal article" date="2013" name="Genome Biol.">
        <title>Draft genome of the mountain pine beetle, Dendroctonus ponderosae Hopkins, a major forest pest.</title>
        <authorList>
            <person name="Keeling C.I."/>
            <person name="Yuen M.M."/>
            <person name="Liao N.Y."/>
            <person name="Docking T.R."/>
            <person name="Chan S.K."/>
            <person name="Taylor G.A."/>
            <person name="Palmquist D.L."/>
            <person name="Jackman S.D."/>
            <person name="Nguyen A."/>
            <person name="Li M."/>
            <person name="Henderson H."/>
            <person name="Janes J.K."/>
            <person name="Zhao Y."/>
            <person name="Pandoh P."/>
            <person name="Moore R."/>
            <person name="Sperling F.A."/>
            <person name="Huber D.P."/>
            <person name="Birol I."/>
            <person name="Jones S.J."/>
            <person name="Bohlmann J."/>
        </authorList>
    </citation>
    <scope>NUCLEOTIDE SEQUENCE</scope>
</reference>
<dbReference type="EnsemblMetazoa" id="XM_019900857.1">
    <property type="protein sequence ID" value="XP_019756416.1"/>
    <property type="gene ID" value="LOC109535045"/>
</dbReference>
<accession>N6UKS5</accession>
<feature type="transmembrane region" description="Helical" evidence="1">
    <location>
        <begin position="49"/>
        <end position="68"/>
    </location>
</feature>
<protein>
    <recommendedName>
        <fullName evidence="7">Transmembrane protein</fullName>
    </recommendedName>
</protein>
<organism evidence="2">
    <name type="scientific">Dendroctonus ponderosae</name>
    <name type="common">Mountain pine beetle</name>
    <dbReference type="NCBI Taxonomy" id="77166"/>
    <lineage>
        <taxon>Eukaryota</taxon>
        <taxon>Metazoa</taxon>
        <taxon>Ecdysozoa</taxon>
        <taxon>Arthropoda</taxon>
        <taxon>Hexapoda</taxon>
        <taxon>Insecta</taxon>
        <taxon>Pterygota</taxon>
        <taxon>Neoptera</taxon>
        <taxon>Endopterygota</taxon>
        <taxon>Coleoptera</taxon>
        <taxon>Polyphaga</taxon>
        <taxon>Cucujiformia</taxon>
        <taxon>Curculionidae</taxon>
        <taxon>Scolytinae</taxon>
        <taxon>Dendroctonus</taxon>
    </lineage>
</organism>